<dbReference type="InterPro" id="IPR014162">
    <property type="entry name" value="CpoB_C"/>
</dbReference>
<dbReference type="AlphaFoldDB" id="A0A3P3DPT9"/>
<keyword evidence="1" id="KW-0131">Cell cycle</keyword>
<feature type="chain" id="PRO_5018344368" description="Cell division coordinator CpoB" evidence="1">
    <location>
        <begin position="25"/>
        <end position="272"/>
    </location>
</feature>
<feature type="coiled-coil region" evidence="1">
    <location>
        <begin position="31"/>
        <end position="90"/>
    </location>
</feature>
<keyword evidence="4" id="KW-1185">Reference proteome</keyword>
<name>A0A3P3DPT9_9RHOB</name>
<dbReference type="GO" id="GO:0030288">
    <property type="term" value="C:outer membrane-bounded periplasmic space"/>
    <property type="evidence" value="ECO:0007669"/>
    <property type="project" value="UniProtKB-UniRule"/>
</dbReference>
<keyword evidence="1" id="KW-0132">Cell division</keyword>
<evidence type="ECO:0000256" key="2">
    <source>
        <dbReference type="SAM" id="MobiDB-lite"/>
    </source>
</evidence>
<organism evidence="3 4">
    <name type="scientific">Falsigemmobacter faecalis</name>
    <dbReference type="NCBI Taxonomy" id="2488730"/>
    <lineage>
        <taxon>Bacteria</taxon>
        <taxon>Pseudomonadati</taxon>
        <taxon>Pseudomonadota</taxon>
        <taxon>Alphaproteobacteria</taxon>
        <taxon>Rhodobacterales</taxon>
        <taxon>Paracoccaceae</taxon>
        <taxon>Falsigemmobacter</taxon>
    </lineage>
</organism>
<dbReference type="SUPFAM" id="SSF48452">
    <property type="entry name" value="TPR-like"/>
    <property type="match status" value="1"/>
</dbReference>
<reference evidence="3 4" key="1">
    <citation type="submission" date="2018-11" db="EMBL/GenBank/DDBJ databases">
        <title>Gemmobacter sp. nov., YIM 102744-1 draft genome.</title>
        <authorList>
            <person name="Li G."/>
            <person name="Jiang Y."/>
        </authorList>
    </citation>
    <scope>NUCLEOTIDE SEQUENCE [LARGE SCALE GENOMIC DNA]</scope>
    <source>
        <strain evidence="3 4">YIM 102744-1</strain>
    </source>
</reference>
<comment type="similarity">
    <text evidence="1">Belongs to the CpoB family.</text>
</comment>
<dbReference type="GO" id="GO:0043093">
    <property type="term" value="P:FtsZ-dependent cytokinesis"/>
    <property type="evidence" value="ECO:0007669"/>
    <property type="project" value="UniProtKB-UniRule"/>
</dbReference>
<protein>
    <recommendedName>
        <fullName evidence="1">Cell division coordinator CpoB</fullName>
    </recommendedName>
</protein>
<comment type="function">
    <text evidence="1">Mediates coordination of peptidoglycan synthesis and outer membrane constriction during cell division.</text>
</comment>
<dbReference type="Pfam" id="PF13174">
    <property type="entry name" value="TPR_6"/>
    <property type="match status" value="1"/>
</dbReference>
<evidence type="ECO:0000313" key="4">
    <source>
        <dbReference type="Proteomes" id="UP000282125"/>
    </source>
</evidence>
<dbReference type="Gene3D" id="1.25.40.10">
    <property type="entry name" value="Tetratricopeptide repeat domain"/>
    <property type="match status" value="1"/>
</dbReference>
<feature type="signal peptide" evidence="1">
    <location>
        <begin position="1"/>
        <end position="24"/>
    </location>
</feature>
<sequence length="272" mass="28557" precursor="true">MKALRGAVAAFSLALMFAPLPGAAQSRQETLADVRAQVTQLGNEMASLKAELMSTGAVSRPGGATILERLEAIELELMRLTGRTEDLELRVNRVVNDGTNRLGDLEFRIVELEGGDVSSIGSSAPLGGDKPSAAAPAVPAPQAKPAANDQATLDRARAVLGQGDFRAAEDLLATFAQSFPDSELSGEALFLRGEALEGLGDQKAAAHSYLEGFSSYPAGPQAAESLFRLGRALGRLGQVNEACITLTEVGLRYPGHPAEDQAYAERQALQCP</sequence>
<evidence type="ECO:0000313" key="3">
    <source>
        <dbReference type="EMBL" id="RRH75562.1"/>
    </source>
</evidence>
<dbReference type="InterPro" id="IPR034706">
    <property type="entry name" value="CpoB"/>
</dbReference>
<dbReference type="Proteomes" id="UP000282125">
    <property type="component" value="Unassembled WGS sequence"/>
</dbReference>
<comment type="subcellular location">
    <subcellularLocation>
        <location evidence="1">Periplasm</location>
    </subcellularLocation>
</comment>
<feature type="compositionally biased region" description="Low complexity" evidence="2">
    <location>
        <begin position="131"/>
        <end position="147"/>
    </location>
</feature>
<accession>A0A3P3DPT9</accession>
<gene>
    <name evidence="3" type="primary">ybgF</name>
    <name evidence="1" type="synonym">cpoB</name>
    <name evidence="3" type="ORF">EG244_08265</name>
</gene>
<keyword evidence="1" id="KW-0574">Periplasm</keyword>
<keyword evidence="1" id="KW-0175">Coiled coil</keyword>
<dbReference type="OrthoDB" id="9763909at2"/>
<dbReference type="InterPro" id="IPR011990">
    <property type="entry name" value="TPR-like_helical_dom_sf"/>
</dbReference>
<feature type="region of interest" description="Disordered" evidence="2">
    <location>
        <begin position="120"/>
        <end position="149"/>
    </location>
</feature>
<evidence type="ECO:0000256" key="1">
    <source>
        <dbReference type="HAMAP-Rule" id="MF_02066"/>
    </source>
</evidence>
<comment type="caution">
    <text evidence="3">The sequence shown here is derived from an EMBL/GenBank/DDBJ whole genome shotgun (WGS) entry which is preliminary data.</text>
</comment>
<dbReference type="InterPro" id="IPR019734">
    <property type="entry name" value="TPR_rpt"/>
</dbReference>
<dbReference type="EMBL" id="RRAZ01000010">
    <property type="protein sequence ID" value="RRH75562.1"/>
    <property type="molecule type" value="Genomic_DNA"/>
</dbReference>
<dbReference type="NCBIfam" id="TIGR02795">
    <property type="entry name" value="tol_pal_ybgF"/>
    <property type="match status" value="1"/>
</dbReference>
<keyword evidence="1" id="KW-0732">Signal</keyword>
<dbReference type="HAMAP" id="MF_02066">
    <property type="entry name" value="CpoB"/>
    <property type="match status" value="1"/>
</dbReference>
<proteinExistence type="inferred from homology"/>